<comment type="caution">
    <text evidence="13">The sequence shown here is derived from an EMBL/GenBank/DDBJ whole genome shotgun (WGS) entry which is preliminary data.</text>
</comment>
<dbReference type="CDD" id="cd02036">
    <property type="entry name" value="MinD"/>
    <property type="match status" value="1"/>
</dbReference>
<dbReference type="EMBL" id="DSIY01000289">
    <property type="protein sequence ID" value="HEG92212.1"/>
    <property type="molecule type" value="Genomic_DNA"/>
</dbReference>
<evidence type="ECO:0000256" key="5">
    <source>
        <dbReference type="ARBA" id="ARBA00022741"/>
    </source>
</evidence>
<evidence type="ECO:0000256" key="4">
    <source>
        <dbReference type="ARBA" id="ARBA00022618"/>
    </source>
</evidence>
<evidence type="ECO:0000256" key="9">
    <source>
        <dbReference type="ARBA" id="ARBA00025436"/>
    </source>
</evidence>
<gene>
    <name evidence="13" type="primary">minD</name>
    <name evidence="13" type="ORF">ENP34_12385</name>
</gene>
<dbReference type="InterPro" id="IPR002586">
    <property type="entry name" value="CobQ/CobB/MinD/ParA_Nub-bd_dom"/>
</dbReference>
<dbReference type="AlphaFoldDB" id="A0A831TA52"/>
<evidence type="ECO:0000256" key="2">
    <source>
        <dbReference type="ARBA" id="ARBA00011626"/>
    </source>
</evidence>
<evidence type="ECO:0000313" key="13">
    <source>
        <dbReference type="EMBL" id="HEG92212.1"/>
    </source>
</evidence>
<reference evidence="13" key="1">
    <citation type="journal article" date="2020" name="mSystems">
        <title>Genome- and Community-Level Interaction Insights into Carbon Utilization and Element Cycling Functions of Hydrothermarchaeota in Hydrothermal Sediment.</title>
        <authorList>
            <person name="Zhou Z."/>
            <person name="Liu Y."/>
            <person name="Xu W."/>
            <person name="Pan J."/>
            <person name="Luo Z.H."/>
            <person name="Li M."/>
        </authorList>
    </citation>
    <scope>NUCLEOTIDE SEQUENCE [LARGE SCALE GENOMIC DNA]</scope>
    <source>
        <strain evidence="13">SpSt-210</strain>
    </source>
</reference>
<keyword evidence="8" id="KW-0131">Cell cycle</keyword>
<dbReference type="GO" id="GO:0005524">
    <property type="term" value="F:ATP binding"/>
    <property type="evidence" value="ECO:0007669"/>
    <property type="project" value="UniProtKB-KW"/>
</dbReference>
<evidence type="ECO:0000256" key="8">
    <source>
        <dbReference type="ARBA" id="ARBA00023306"/>
    </source>
</evidence>
<dbReference type="InterPro" id="IPR025501">
    <property type="entry name" value="MinD_FleN"/>
</dbReference>
<organism evidence="13">
    <name type="scientific">Thermorudis peleae</name>
    <dbReference type="NCBI Taxonomy" id="1382356"/>
    <lineage>
        <taxon>Bacteria</taxon>
        <taxon>Pseudomonadati</taxon>
        <taxon>Thermomicrobiota</taxon>
        <taxon>Thermomicrobia</taxon>
        <taxon>Thermomicrobia incertae sedis</taxon>
        <taxon>Thermorudis</taxon>
    </lineage>
</organism>
<dbReference type="SUPFAM" id="SSF52540">
    <property type="entry name" value="P-loop containing nucleoside triphosphate hydrolases"/>
    <property type="match status" value="1"/>
</dbReference>
<dbReference type="GO" id="GO:0009898">
    <property type="term" value="C:cytoplasmic side of plasma membrane"/>
    <property type="evidence" value="ECO:0007669"/>
    <property type="project" value="TreeGrafter"/>
</dbReference>
<proteinExistence type="inferred from homology"/>
<dbReference type="PIRSF" id="PIRSF003092">
    <property type="entry name" value="MinD"/>
    <property type="match status" value="1"/>
</dbReference>
<evidence type="ECO:0000256" key="1">
    <source>
        <dbReference type="ARBA" id="ARBA00010257"/>
    </source>
</evidence>
<evidence type="ECO:0000256" key="11">
    <source>
        <dbReference type="PIRSR" id="PIRSR003092-1"/>
    </source>
</evidence>
<accession>A0A831TA52</accession>
<comment type="similarity">
    <text evidence="1">Belongs to the ParA family. MinD subfamily.</text>
</comment>
<evidence type="ECO:0000256" key="7">
    <source>
        <dbReference type="ARBA" id="ARBA00023210"/>
    </source>
</evidence>
<keyword evidence="4" id="KW-0132">Cell division</keyword>
<dbReference type="GO" id="GO:0005829">
    <property type="term" value="C:cytosol"/>
    <property type="evidence" value="ECO:0007669"/>
    <property type="project" value="TreeGrafter"/>
</dbReference>
<keyword evidence="5 11" id="KW-0547">Nucleotide-binding</keyword>
<dbReference type="InterPro" id="IPR050625">
    <property type="entry name" value="ParA/MinD_ATPase"/>
</dbReference>
<feature type="domain" description="AAA+ ATPase" evidence="12">
    <location>
        <begin position="23"/>
        <end position="262"/>
    </location>
</feature>
<dbReference type="GO" id="GO:0051782">
    <property type="term" value="P:negative regulation of cell division"/>
    <property type="evidence" value="ECO:0007669"/>
    <property type="project" value="TreeGrafter"/>
</dbReference>
<name>A0A831TA52_9BACT</name>
<evidence type="ECO:0000256" key="6">
    <source>
        <dbReference type="ARBA" id="ARBA00022840"/>
    </source>
</evidence>
<keyword evidence="6 11" id="KW-0067">ATP-binding</keyword>
<keyword evidence="7" id="KW-0717">Septation</keyword>
<dbReference type="InterPro" id="IPR003593">
    <property type="entry name" value="AAA+_ATPase"/>
</dbReference>
<comment type="function">
    <text evidence="9">ATPase required for the correct placement of the division site. Cell division inhibitors MinC and MinD act in concert to form an inhibitor capable of blocking formation of the polar Z ring septums. Rapidly oscillates between the poles of the cell to destabilize FtsZ filaments that have formed before they mature into polar Z rings.</text>
</comment>
<dbReference type="InterPro" id="IPR027417">
    <property type="entry name" value="P-loop_NTPase"/>
</dbReference>
<sequence length="300" mass="32270">MEKLVEGSTGQGRDTVEQQQEVNGRVITITSGKGGVGKTTTTANLGAALAARGRSVVLLDADIGLRNLDIVLGLENRIVYDIVDVVEGRCRLRQAMIRDKRLNNLYLIPAAQTRDKEAVSPQQMRALCEELRRQFDFILIDSPAGIEQGFRNAIAGADEVIVVTNPEVSSVRDADRIVGLVEAAELPVPRLIVNRIDPELVRRGDMMSVEDVTEILSIPLIGLVPDDETIITATNRGEPVALDPLSRAGQAFRDIAARLLGEDVPLMVLEAPDGALRRLLRALGFGGSRQGQAVRGGGAG</sequence>
<protein>
    <recommendedName>
        <fullName evidence="3">Septum site-determining protein MinD</fullName>
    </recommendedName>
    <alternativeName>
        <fullName evidence="10">Cell division inhibitor MinD</fullName>
    </alternativeName>
</protein>
<dbReference type="GO" id="GO:0000917">
    <property type="term" value="P:division septum assembly"/>
    <property type="evidence" value="ECO:0007669"/>
    <property type="project" value="UniProtKB-KW"/>
</dbReference>
<dbReference type="PANTHER" id="PTHR43384:SF6">
    <property type="entry name" value="SEPTUM SITE-DETERMINING PROTEIN MIND HOMOLOG, CHLOROPLASTIC"/>
    <property type="match status" value="1"/>
</dbReference>
<comment type="subunit">
    <text evidence="2">Interacts with MinC and FtsZ.</text>
</comment>
<dbReference type="Gene3D" id="3.40.50.300">
    <property type="entry name" value="P-loop containing nucleotide triphosphate hydrolases"/>
    <property type="match status" value="1"/>
</dbReference>
<evidence type="ECO:0000256" key="10">
    <source>
        <dbReference type="ARBA" id="ARBA00032845"/>
    </source>
</evidence>
<dbReference type="PANTHER" id="PTHR43384">
    <property type="entry name" value="SEPTUM SITE-DETERMINING PROTEIN MIND HOMOLOG, CHLOROPLASTIC-RELATED"/>
    <property type="match status" value="1"/>
</dbReference>
<evidence type="ECO:0000256" key="3">
    <source>
        <dbReference type="ARBA" id="ARBA00016887"/>
    </source>
</evidence>
<dbReference type="Pfam" id="PF01656">
    <property type="entry name" value="CbiA"/>
    <property type="match status" value="1"/>
</dbReference>
<feature type="binding site" evidence="11">
    <location>
        <begin position="33"/>
        <end position="40"/>
    </location>
    <ligand>
        <name>ATP</name>
        <dbReference type="ChEBI" id="CHEBI:30616"/>
    </ligand>
</feature>
<dbReference type="FunFam" id="3.40.50.300:FF:000068">
    <property type="entry name" value="Site-determining protein"/>
    <property type="match status" value="1"/>
</dbReference>
<dbReference type="GO" id="GO:0016887">
    <property type="term" value="F:ATP hydrolysis activity"/>
    <property type="evidence" value="ECO:0007669"/>
    <property type="project" value="InterPro"/>
</dbReference>
<dbReference type="InterPro" id="IPR010223">
    <property type="entry name" value="MinD"/>
</dbReference>
<dbReference type="NCBIfam" id="TIGR01968">
    <property type="entry name" value="minD_bact"/>
    <property type="match status" value="1"/>
</dbReference>
<evidence type="ECO:0000259" key="12">
    <source>
        <dbReference type="SMART" id="SM00382"/>
    </source>
</evidence>
<dbReference type="SMART" id="SM00382">
    <property type="entry name" value="AAA"/>
    <property type="match status" value="1"/>
</dbReference>